<comment type="caution">
    <text evidence="2">The sequence shown here is derived from an EMBL/GenBank/DDBJ whole genome shotgun (WGS) entry which is preliminary data.</text>
</comment>
<evidence type="ECO:0000259" key="1">
    <source>
        <dbReference type="Pfam" id="PF01636"/>
    </source>
</evidence>
<dbReference type="PANTHER" id="PTHR21310:SF54">
    <property type="entry name" value="AMINOGLYCOSIDE PHOSPHOTRANSFERASE DOMAIN-CONTAINING PROTEIN"/>
    <property type="match status" value="1"/>
</dbReference>
<reference evidence="2 3" key="1">
    <citation type="submission" date="2020-01" db="EMBL/GenBank/DDBJ databases">
        <title>Identification and distribution of gene clusters putatively required for synthesis of sphingolipid metabolism inhibitors in phylogenetically diverse species of the filamentous fungus Fusarium.</title>
        <authorList>
            <person name="Kim H.-S."/>
            <person name="Busman M."/>
            <person name="Brown D.W."/>
            <person name="Divon H."/>
            <person name="Uhlig S."/>
            <person name="Proctor R.H."/>
        </authorList>
    </citation>
    <scope>NUCLEOTIDE SEQUENCE [LARGE SCALE GENOMIC DNA]</scope>
    <source>
        <strain evidence="2 3">NRRL 20459</strain>
    </source>
</reference>
<accession>A0A8H4L5U5</accession>
<keyword evidence="2" id="KW-0808">Transferase</keyword>
<dbReference type="SUPFAM" id="SSF56112">
    <property type="entry name" value="Protein kinase-like (PK-like)"/>
    <property type="match status" value="1"/>
</dbReference>
<dbReference type="Gene3D" id="3.90.1200.10">
    <property type="match status" value="1"/>
</dbReference>
<dbReference type="CDD" id="cd05120">
    <property type="entry name" value="APH_ChoK_like"/>
    <property type="match status" value="1"/>
</dbReference>
<dbReference type="InterPro" id="IPR011009">
    <property type="entry name" value="Kinase-like_dom_sf"/>
</dbReference>
<name>A0A8H4L5U5_9HYPO</name>
<dbReference type="Proteomes" id="UP000554235">
    <property type="component" value="Unassembled WGS sequence"/>
</dbReference>
<keyword evidence="3" id="KW-1185">Reference proteome</keyword>
<organism evidence="2 3">
    <name type="scientific">Fusarium albosuccineum</name>
    <dbReference type="NCBI Taxonomy" id="1237068"/>
    <lineage>
        <taxon>Eukaryota</taxon>
        <taxon>Fungi</taxon>
        <taxon>Dikarya</taxon>
        <taxon>Ascomycota</taxon>
        <taxon>Pezizomycotina</taxon>
        <taxon>Sordariomycetes</taxon>
        <taxon>Hypocreomycetidae</taxon>
        <taxon>Hypocreales</taxon>
        <taxon>Nectriaceae</taxon>
        <taxon>Fusarium</taxon>
        <taxon>Fusarium decemcellulare species complex</taxon>
    </lineage>
</organism>
<evidence type="ECO:0000313" key="3">
    <source>
        <dbReference type="Proteomes" id="UP000554235"/>
    </source>
</evidence>
<dbReference type="InterPro" id="IPR002575">
    <property type="entry name" value="Aminoglycoside_PTrfase"/>
</dbReference>
<dbReference type="OrthoDB" id="5404599at2759"/>
<feature type="domain" description="Aminoglycoside phosphotransferase" evidence="1">
    <location>
        <begin position="68"/>
        <end position="270"/>
    </location>
</feature>
<evidence type="ECO:0000313" key="2">
    <source>
        <dbReference type="EMBL" id="KAF4462113.1"/>
    </source>
</evidence>
<dbReference type="PANTHER" id="PTHR21310">
    <property type="entry name" value="AMINOGLYCOSIDE PHOSPHOTRANSFERASE-RELATED-RELATED"/>
    <property type="match status" value="1"/>
</dbReference>
<dbReference type="EMBL" id="JAADYS010001588">
    <property type="protein sequence ID" value="KAF4462113.1"/>
    <property type="molecule type" value="Genomic_DNA"/>
</dbReference>
<sequence length="298" mass="33747">MSANEACGLRIDVSALPDISQSEMDLLDSSFFQSGDSPRPQLPTPASILEEYGDHGADVVKIKELNLAVKINAQSYLKLEEVQTMWALRKIFPNGEVPVPEVFGWRIYDGRVFLYMSLVSGQTLREAWPSLTADDKSSLQIRLKEIVASLRRLTQSPEIIGKPHRALEGPLSTIKEFNDWLFGIATRQNPEPGKEIQGLDHPDMYRDLLPDTGNIYFTHGDITLGNVIVSGAPGSYTITGIIDWEQAGWYPEYWEYCKLLLGVELDHEWRTEEWGDKITRPFEDTFFAVAEYSLWCCP</sequence>
<dbReference type="AlphaFoldDB" id="A0A8H4L5U5"/>
<gene>
    <name evidence="2" type="ORF">FALBO_11082</name>
</gene>
<proteinExistence type="predicted"/>
<dbReference type="GO" id="GO:0016740">
    <property type="term" value="F:transferase activity"/>
    <property type="evidence" value="ECO:0007669"/>
    <property type="project" value="UniProtKB-KW"/>
</dbReference>
<protein>
    <submittedName>
        <fullName evidence="2">Phosphotransferase enzyme family</fullName>
    </submittedName>
</protein>
<dbReference type="Pfam" id="PF01636">
    <property type="entry name" value="APH"/>
    <property type="match status" value="1"/>
</dbReference>
<dbReference type="InterPro" id="IPR051678">
    <property type="entry name" value="AGP_Transferase"/>
</dbReference>